<dbReference type="Proteomes" id="UP000316621">
    <property type="component" value="Chromosome 5"/>
</dbReference>
<dbReference type="SUPFAM" id="SSF50249">
    <property type="entry name" value="Nucleic acid-binding proteins"/>
    <property type="match status" value="2"/>
</dbReference>
<dbReference type="GO" id="GO:0009737">
    <property type="term" value="P:response to abscisic acid"/>
    <property type="evidence" value="ECO:0007669"/>
    <property type="project" value="EnsemblPlants"/>
</dbReference>
<accession>A0A4Y7JRY3</accession>
<dbReference type="PANTHER" id="PTHR47559">
    <property type="entry name" value="OS03G0844900 PROTEIN"/>
    <property type="match status" value="1"/>
</dbReference>
<dbReference type="AlphaFoldDB" id="A0A4Y7JRY3"/>
<dbReference type="Pfam" id="PF00575">
    <property type="entry name" value="S1"/>
    <property type="match status" value="2"/>
</dbReference>
<dbReference type="Gramene" id="RZC63296">
    <property type="protein sequence ID" value="RZC63296"/>
    <property type="gene ID" value="C5167_025051"/>
</dbReference>
<dbReference type="InterPro" id="IPR003029">
    <property type="entry name" value="S1_domain"/>
</dbReference>
<feature type="domain" description="S1 motif" evidence="1">
    <location>
        <begin position="113"/>
        <end position="188"/>
    </location>
</feature>
<dbReference type="PROSITE" id="PS50126">
    <property type="entry name" value="S1"/>
    <property type="match status" value="2"/>
</dbReference>
<evidence type="ECO:0000313" key="2">
    <source>
        <dbReference type="EMBL" id="RZC63296.1"/>
    </source>
</evidence>
<dbReference type="InterPro" id="IPR012340">
    <property type="entry name" value="NA-bd_OB-fold"/>
</dbReference>
<sequence>MLSAATSPAAVSFLCQNEVYSSSNPFPILTNSVKYPFSNFSKNYSLSSSSSSQRPFSCTVKVSVSDGTETIKDEEGINQTPKEESALNSIEEDIRQTRRSDDWKAARAYKEKGSIYEGRVEGFNGGGLLVRFYTILGFLPYPLLSPSHACEEPRKSMQEIAKDLVGSLISVKVTQASEEDRKLIFSEKEAMWSKYSGKIKVGQIFDARVGSVEDYGAFVHLLFPDGYYHITGLVHVSEVSWDLVQDVRDILNEGEKIRAKVIQIDRERLRVTLSIKQLEDDPLLETLDKVIPQEGQSGFDSSTASDDVNIEPLPGLASICEELLKEDGITDVKISRQGFEKRVVSPDLQLWLSNAPAVDNQFTLLARAGRQVQEVHLETTLDLEGIKKALQRVLERVP</sequence>
<feature type="domain" description="S1 motif" evidence="1">
    <location>
        <begin position="202"/>
        <end position="276"/>
    </location>
</feature>
<dbReference type="GO" id="GO:0000481">
    <property type="term" value="P:maturation of 5S rRNA"/>
    <property type="evidence" value="ECO:0007669"/>
    <property type="project" value="EnsemblPlants"/>
</dbReference>
<organism evidence="2 3">
    <name type="scientific">Papaver somniferum</name>
    <name type="common">Opium poppy</name>
    <dbReference type="NCBI Taxonomy" id="3469"/>
    <lineage>
        <taxon>Eukaryota</taxon>
        <taxon>Viridiplantae</taxon>
        <taxon>Streptophyta</taxon>
        <taxon>Embryophyta</taxon>
        <taxon>Tracheophyta</taxon>
        <taxon>Spermatophyta</taxon>
        <taxon>Magnoliopsida</taxon>
        <taxon>Ranunculales</taxon>
        <taxon>Papaveraceae</taxon>
        <taxon>Papaveroideae</taxon>
        <taxon>Papaver</taxon>
    </lineage>
</organism>
<dbReference type="InterPro" id="IPR052757">
    <property type="entry name" value="Ribosomal_protein_S1"/>
</dbReference>
<keyword evidence="3" id="KW-1185">Reference proteome</keyword>
<gene>
    <name evidence="2" type="ORF">C5167_025051</name>
</gene>
<dbReference type="SMART" id="SM00316">
    <property type="entry name" value="S1"/>
    <property type="match status" value="2"/>
</dbReference>
<protein>
    <recommendedName>
        <fullName evidence="1">S1 motif domain-containing protein</fullName>
    </recommendedName>
</protein>
<dbReference type="OrthoDB" id="412781at2759"/>
<reference evidence="2 3" key="1">
    <citation type="journal article" date="2018" name="Science">
        <title>The opium poppy genome and morphinan production.</title>
        <authorList>
            <person name="Guo L."/>
            <person name="Winzer T."/>
            <person name="Yang X."/>
            <person name="Li Y."/>
            <person name="Ning Z."/>
            <person name="He Z."/>
            <person name="Teodor R."/>
            <person name="Lu Y."/>
            <person name="Bowser T.A."/>
            <person name="Graham I.A."/>
            <person name="Ye K."/>
        </authorList>
    </citation>
    <scope>NUCLEOTIDE SEQUENCE [LARGE SCALE GENOMIC DNA]</scope>
    <source>
        <strain evidence="3">cv. HN1</strain>
        <tissue evidence="2">Leaves</tissue>
    </source>
</reference>
<evidence type="ECO:0000313" key="3">
    <source>
        <dbReference type="Proteomes" id="UP000316621"/>
    </source>
</evidence>
<dbReference type="EMBL" id="CM010719">
    <property type="protein sequence ID" value="RZC63296.1"/>
    <property type="molecule type" value="Genomic_DNA"/>
</dbReference>
<dbReference type="Gene3D" id="2.40.50.140">
    <property type="entry name" value="Nucleic acid-binding proteins"/>
    <property type="match status" value="2"/>
</dbReference>
<dbReference type="GO" id="GO:0140691">
    <property type="term" value="F:RNA folding chaperone"/>
    <property type="evidence" value="ECO:0007669"/>
    <property type="project" value="EnsemblPlants"/>
</dbReference>
<evidence type="ECO:0000259" key="1">
    <source>
        <dbReference type="PROSITE" id="PS50126"/>
    </source>
</evidence>
<name>A0A4Y7JRY3_PAPSO</name>
<dbReference type="OMA" id="PYHSCKE"/>
<proteinExistence type="predicted"/>
<dbReference type="GO" id="GO:0009507">
    <property type="term" value="C:chloroplast"/>
    <property type="evidence" value="ECO:0007669"/>
    <property type="project" value="EnsemblPlants"/>
</dbReference>
<dbReference type="STRING" id="3469.A0A4Y7JRY3"/>
<dbReference type="GO" id="GO:0003729">
    <property type="term" value="F:mRNA binding"/>
    <property type="evidence" value="ECO:0007669"/>
    <property type="project" value="EnsemblPlants"/>
</dbReference>
<dbReference type="PANTHER" id="PTHR47559:SF1">
    <property type="entry name" value="OS03G0844900 PROTEIN"/>
    <property type="match status" value="1"/>
</dbReference>